<evidence type="ECO:0000256" key="3">
    <source>
        <dbReference type="ARBA" id="ARBA00022723"/>
    </source>
</evidence>
<keyword evidence="10" id="KW-1185">Reference proteome</keyword>
<dbReference type="PANTHER" id="PTHR45745">
    <property type="entry name" value="PHOSPHOMANNOMUTASE 45A"/>
    <property type="match status" value="1"/>
</dbReference>
<keyword evidence="2" id="KW-0597">Phosphoprotein</keyword>
<proteinExistence type="inferred from homology"/>
<dbReference type="Pfam" id="PF02878">
    <property type="entry name" value="PGM_PMM_I"/>
    <property type="match status" value="1"/>
</dbReference>
<dbReference type="SUPFAM" id="SSF53738">
    <property type="entry name" value="Phosphoglucomutase, first 3 domains"/>
    <property type="match status" value="3"/>
</dbReference>
<organism evidence="9 10">
    <name type="scientific">Desulfosarcina widdelii</name>
    <dbReference type="NCBI Taxonomy" id="947919"/>
    <lineage>
        <taxon>Bacteria</taxon>
        <taxon>Pseudomonadati</taxon>
        <taxon>Thermodesulfobacteriota</taxon>
        <taxon>Desulfobacteria</taxon>
        <taxon>Desulfobacterales</taxon>
        <taxon>Desulfosarcinaceae</taxon>
        <taxon>Desulfosarcina</taxon>
    </lineage>
</organism>
<gene>
    <name evidence="9" type="primary">pmm</name>
    <name evidence="9" type="ORF">DSCW_31610</name>
</gene>
<dbReference type="Gene3D" id="3.40.120.10">
    <property type="entry name" value="Alpha-D-Glucose-1,6-Bisphosphate, subunit A, domain 3"/>
    <property type="match status" value="3"/>
</dbReference>
<feature type="domain" description="Alpha-D-phosphohexomutase alpha/beta/alpha" evidence="7">
    <location>
        <begin position="261"/>
        <end position="352"/>
    </location>
</feature>
<dbReference type="RefSeq" id="WP_170302323.1">
    <property type="nucleotide sequence ID" value="NZ_AP021875.1"/>
</dbReference>
<dbReference type="SUPFAM" id="SSF55957">
    <property type="entry name" value="Phosphoglucomutase, C-terminal domain"/>
    <property type="match status" value="1"/>
</dbReference>
<dbReference type="GO" id="GO:0008973">
    <property type="term" value="F:phosphopentomutase activity"/>
    <property type="evidence" value="ECO:0007669"/>
    <property type="project" value="TreeGrafter"/>
</dbReference>
<dbReference type="CDD" id="cd05799">
    <property type="entry name" value="PGM2"/>
    <property type="match status" value="1"/>
</dbReference>
<evidence type="ECO:0000313" key="9">
    <source>
        <dbReference type="EMBL" id="BBO75744.1"/>
    </source>
</evidence>
<protein>
    <submittedName>
        <fullName evidence="9">Phosphomannomutase</fullName>
    </submittedName>
</protein>
<evidence type="ECO:0000256" key="2">
    <source>
        <dbReference type="ARBA" id="ARBA00022553"/>
    </source>
</evidence>
<dbReference type="GO" id="GO:0046872">
    <property type="term" value="F:metal ion binding"/>
    <property type="evidence" value="ECO:0007669"/>
    <property type="project" value="UniProtKB-KW"/>
</dbReference>
<dbReference type="InterPro" id="IPR005845">
    <property type="entry name" value="A-D-PHexomutase_a/b/a-II"/>
</dbReference>
<reference evidence="9 10" key="1">
    <citation type="submission" date="2019-11" db="EMBL/GenBank/DDBJ databases">
        <title>Comparative genomics of hydrocarbon-degrading Desulfosarcina strains.</title>
        <authorList>
            <person name="Watanabe M."/>
            <person name="Kojima H."/>
            <person name="Fukui M."/>
        </authorList>
    </citation>
    <scope>NUCLEOTIDE SEQUENCE [LARGE SCALE GENOMIC DNA]</scope>
    <source>
        <strain evidence="9 10">PP31</strain>
    </source>
</reference>
<keyword evidence="3" id="KW-0479">Metal-binding</keyword>
<evidence type="ECO:0000259" key="6">
    <source>
        <dbReference type="Pfam" id="PF02878"/>
    </source>
</evidence>
<dbReference type="GO" id="GO:0005975">
    <property type="term" value="P:carbohydrate metabolic process"/>
    <property type="evidence" value="ECO:0007669"/>
    <property type="project" value="InterPro"/>
</dbReference>
<dbReference type="AlphaFoldDB" id="A0A5K7ZBB9"/>
<dbReference type="InterPro" id="IPR005844">
    <property type="entry name" value="A-D-PHexomutase_a/b/a-I"/>
</dbReference>
<dbReference type="PANTHER" id="PTHR45745:SF1">
    <property type="entry name" value="PHOSPHOGLUCOMUTASE 2B-RELATED"/>
    <property type="match status" value="1"/>
</dbReference>
<dbReference type="KEGG" id="dwd:DSCW_31610"/>
<dbReference type="InterPro" id="IPR036900">
    <property type="entry name" value="A-D-PHexomutase_C_sf"/>
</dbReference>
<evidence type="ECO:0000256" key="4">
    <source>
        <dbReference type="ARBA" id="ARBA00022842"/>
    </source>
</evidence>
<comment type="similarity">
    <text evidence="1">Belongs to the phosphohexose mutase family.</text>
</comment>
<dbReference type="Proteomes" id="UP000427769">
    <property type="component" value="Chromosome"/>
</dbReference>
<keyword evidence="4" id="KW-0460">Magnesium</keyword>
<dbReference type="EMBL" id="AP021875">
    <property type="protein sequence ID" value="BBO75744.1"/>
    <property type="molecule type" value="Genomic_DNA"/>
</dbReference>
<dbReference type="InterPro" id="IPR005846">
    <property type="entry name" value="A-D-PHexomutase_a/b/a-III"/>
</dbReference>
<dbReference type="Pfam" id="PF02880">
    <property type="entry name" value="PGM_PMM_III"/>
    <property type="match status" value="1"/>
</dbReference>
<accession>A0A5K7ZBB9</accession>
<dbReference type="InterPro" id="IPR016055">
    <property type="entry name" value="A-D-PHexomutase_a/b/a-I/II/III"/>
</dbReference>
<evidence type="ECO:0000256" key="1">
    <source>
        <dbReference type="ARBA" id="ARBA00010231"/>
    </source>
</evidence>
<name>A0A5K7ZBB9_9BACT</name>
<dbReference type="GO" id="GO:0006166">
    <property type="term" value="P:purine ribonucleoside salvage"/>
    <property type="evidence" value="ECO:0007669"/>
    <property type="project" value="TreeGrafter"/>
</dbReference>
<evidence type="ECO:0000313" key="10">
    <source>
        <dbReference type="Proteomes" id="UP000427769"/>
    </source>
</evidence>
<feature type="domain" description="Alpha-D-phosphohexomutase alpha/beta/alpha" evidence="6">
    <location>
        <begin position="143"/>
        <end position="225"/>
    </location>
</feature>
<keyword evidence="5" id="KW-0413">Isomerase</keyword>
<evidence type="ECO:0000259" key="7">
    <source>
        <dbReference type="Pfam" id="PF02879"/>
    </source>
</evidence>
<feature type="domain" description="Alpha-D-phosphohexomutase alpha/beta/alpha" evidence="8">
    <location>
        <begin position="363"/>
        <end position="492"/>
    </location>
</feature>
<evidence type="ECO:0000256" key="5">
    <source>
        <dbReference type="ARBA" id="ARBA00023235"/>
    </source>
</evidence>
<sequence length="707" mass="78083">MDPYQTLLEKAKKGFDTLDLPENFKSDALANLQAWLTDAMFADYVPQIEHLIESQQWDFLLDSFYQVIPFGTGGRRGLVGVGPNRINPWTIQASAQGHSQFLTKAHGEAARQKGVVLAYDVRRFTDTARYAADRPNPVMDLDCRQLAEAAAQVYTANGIQVYLFESTRSTPELSFAIRHLGAVSGCMFSASHNLPTDNGKKVYDQYGGQLIPPYDQELVDEVTQNVSAIKTLDLDKATGNGLLETIGAVVDEAYLSAVAALQLSDARGVKILYSPLHGTGLTSVYPVLKAMGFDIHLDPATSNLSGAFENVTFNIPNPEVIQSFDTARPNADAIGADVIMSTDPDADRIGILVRHGGEWKFLNGNEIGIVLTEYAIEQYRQAGRLSGDNVIIKTEVTSSLIDTIASENGIQCIGDLLVGFKYIGDRMNRLEAEGRQNDFILGTEESHGFLMGNYARDKDAAGAAVWLAELASRLKAEGRTLVDYLDGIYAKYGYCHNYLTEIRLLGARGIGRIKTIMAHLRENEISSVGEFGVAEKIDRWKGEPQPHLSPTDTSSRNVLILKLDNLPDTRSIRITVRPSGTEPKFKIYIEVLGTPFDPSDIVAAKEKIVTIQQKLERAFMSYCYGILGVDFPERGYLLFWQLPLDDKLKYFEVEQKIAALKEVADAADRRARLDEQLAFLGANPVQKVDPAFVARYGKGLLKYLGLN</sequence>
<dbReference type="Pfam" id="PF02879">
    <property type="entry name" value="PGM_PMM_II"/>
    <property type="match status" value="1"/>
</dbReference>
<evidence type="ECO:0000259" key="8">
    <source>
        <dbReference type="Pfam" id="PF02880"/>
    </source>
</evidence>